<dbReference type="EMBL" id="ARXV01000008">
    <property type="protein sequence ID" value="KGD64519.1"/>
    <property type="molecule type" value="Genomic_DNA"/>
</dbReference>
<comment type="similarity">
    <text evidence="1">Belongs to the EndA/NucM nuclease family.</text>
</comment>
<comment type="caution">
    <text evidence="6">The sequence shown here is derived from an EMBL/GenBank/DDBJ whole genome shotgun (WGS) entry which is preliminary data.</text>
</comment>
<feature type="signal peptide" evidence="5">
    <location>
        <begin position="1"/>
        <end position="23"/>
    </location>
</feature>
<dbReference type="PANTHER" id="PTHR33607:SF2">
    <property type="entry name" value="ENDONUCLEASE-1"/>
    <property type="match status" value="1"/>
</dbReference>
<feature type="chain" id="PRO_5001910305" evidence="5">
    <location>
        <begin position="24"/>
        <end position="211"/>
    </location>
</feature>
<dbReference type="PANTHER" id="PTHR33607">
    <property type="entry name" value="ENDONUCLEASE-1"/>
    <property type="match status" value="1"/>
</dbReference>
<feature type="region of interest" description="Disordered" evidence="4">
    <location>
        <begin position="166"/>
        <end position="211"/>
    </location>
</feature>
<dbReference type="GO" id="GO:0004519">
    <property type="term" value="F:endonuclease activity"/>
    <property type="evidence" value="ECO:0007669"/>
    <property type="project" value="UniProtKB-KW"/>
</dbReference>
<evidence type="ECO:0000256" key="1">
    <source>
        <dbReference type="ARBA" id="ARBA00006429"/>
    </source>
</evidence>
<dbReference type="PATRIC" id="fig|1177154.3.peg.2315"/>
<proteinExistence type="inferred from homology"/>
<dbReference type="GO" id="GO:0016787">
    <property type="term" value="F:hydrolase activity"/>
    <property type="evidence" value="ECO:0007669"/>
    <property type="project" value="UniProtKB-KW"/>
</dbReference>
<dbReference type="AlphaFoldDB" id="A0A095SJL0"/>
<organism evidence="6 7">
    <name type="scientific">Alcanivorax nanhaiticus</name>
    <dbReference type="NCBI Taxonomy" id="1177154"/>
    <lineage>
        <taxon>Bacteria</taxon>
        <taxon>Pseudomonadati</taxon>
        <taxon>Pseudomonadota</taxon>
        <taxon>Gammaproteobacteria</taxon>
        <taxon>Oceanospirillales</taxon>
        <taxon>Alcanivoracaceae</taxon>
        <taxon>Alcanivorax</taxon>
    </lineage>
</organism>
<feature type="compositionally biased region" description="Basic and acidic residues" evidence="4">
    <location>
        <begin position="166"/>
        <end position="184"/>
    </location>
</feature>
<dbReference type="RefSeq" id="WP_035233089.1">
    <property type="nucleotide sequence ID" value="NZ_ARXV01000008.1"/>
</dbReference>
<accession>A0A095SJL0</accession>
<keyword evidence="5" id="KW-0732">Signal</keyword>
<evidence type="ECO:0000313" key="6">
    <source>
        <dbReference type="EMBL" id="KGD64519.1"/>
    </source>
</evidence>
<protein>
    <submittedName>
        <fullName evidence="6">Endonuclease I</fullName>
    </submittedName>
</protein>
<dbReference type="InterPro" id="IPR007346">
    <property type="entry name" value="Endonuclease-I"/>
</dbReference>
<keyword evidence="3" id="KW-0378">Hydrolase</keyword>
<dbReference type="Pfam" id="PF04231">
    <property type="entry name" value="Endonuclease_1"/>
    <property type="match status" value="1"/>
</dbReference>
<dbReference type="SUPFAM" id="SSF54060">
    <property type="entry name" value="His-Me finger endonucleases"/>
    <property type="match status" value="1"/>
</dbReference>
<evidence type="ECO:0000256" key="4">
    <source>
        <dbReference type="SAM" id="MobiDB-lite"/>
    </source>
</evidence>
<evidence type="ECO:0000256" key="5">
    <source>
        <dbReference type="SAM" id="SignalP"/>
    </source>
</evidence>
<keyword evidence="6" id="KW-0255">Endonuclease</keyword>
<dbReference type="OrthoDB" id="9800417at2"/>
<feature type="compositionally biased region" description="Polar residues" evidence="4">
    <location>
        <begin position="201"/>
        <end position="211"/>
    </location>
</feature>
<evidence type="ECO:0000256" key="2">
    <source>
        <dbReference type="ARBA" id="ARBA00022722"/>
    </source>
</evidence>
<keyword evidence="2" id="KW-0540">Nuclease</keyword>
<dbReference type="Proteomes" id="UP000029444">
    <property type="component" value="Unassembled WGS sequence"/>
</dbReference>
<evidence type="ECO:0000313" key="7">
    <source>
        <dbReference type="Proteomes" id="UP000029444"/>
    </source>
</evidence>
<reference evidence="6 7" key="1">
    <citation type="submission" date="2012-09" db="EMBL/GenBank/DDBJ databases">
        <title>Genome Sequence of alkane-degrading Bacterium Alcanivorax sp. 19-m-6.</title>
        <authorList>
            <person name="Lai Q."/>
            <person name="Shao Z."/>
        </authorList>
    </citation>
    <scope>NUCLEOTIDE SEQUENCE [LARGE SCALE GENOMIC DNA]</scope>
    <source>
        <strain evidence="6 7">19-m-6</strain>
    </source>
</reference>
<sequence length="211" mass="24500">MHRVSLGLSAIFLLIGTSFADSADDLFLQQLYPEGGKTLYCQEPFHKDSRVSVEEIYDERRLAKHFGCRSGRLCRGNKDFTEIQQDRHTRFPVTTKAELVRRRTLFGDLPANLTADTECGYKQSFQVFEPPKHAKGDIARAMLYLYDRYDLPLIGTLEMYQRWNREDPVDDEEKRRNNEIERFQGNRNPFIDDPGKADNLKGSSPLNMQFP</sequence>
<dbReference type="InterPro" id="IPR044925">
    <property type="entry name" value="His-Me_finger_sf"/>
</dbReference>
<name>A0A095SJL0_9GAMM</name>
<dbReference type="eggNOG" id="COG2356">
    <property type="taxonomic scope" value="Bacteria"/>
</dbReference>
<gene>
    <name evidence="6" type="ORF">Y5S_02274</name>
</gene>
<keyword evidence="7" id="KW-1185">Reference proteome</keyword>
<evidence type="ECO:0000256" key="3">
    <source>
        <dbReference type="ARBA" id="ARBA00022801"/>
    </source>
</evidence>